<dbReference type="Pfam" id="PF00294">
    <property type="entry name" value="PfkB"/>
    <property type="match status" value="2"/>
</dbReference>
<comment type="caution">
    <text evidence="7">The sequence shown here is derived from an EMBL/GenBank/DDBJ whole genome shotgun (WGS) entry which is preliminary data.</text>
</comment>
<keyword evidence="3" id="KW-0464">Manganese</keyword>
<dbReference type="SUPFAM" id="SSF53613">
    <property type="entry name" value="Ribokinase-like"/>
    <property type="match status" value="1"/>
</dbReference>
<proteinExistence type="inferred from homology"/>
<keyword evidence="1" id="KW-0479">Metal-binding</keyword>
<evidence type="ECO:0000256" key="4">
    <source>
        <dbReference type="ARBA" id="ARBA00023239"/>
    </source>
</evidence>
<keyword evidence="4" id="KW-0456">Lyase</keyword>
<dbReference type="EMBL" id="JADCUA010000009">
    <property type="protein sequence ID" value="KAH9837205.1"/>
    <property type="molecule type" value="Genomic_DNA"/>
</dbReference>
<evidence type="ECO:0000256" key="2">
    <source>
        <dbReference type="ARBA" id="ARBA00022801"/>
    </source>
</evidence>
<organism evidence="7 8">
    <name type="scientific">Rhodofomes roseus</name>
    <dbReference type="NCBI Taxonomy" id="34475"/>
    <lineage>
        <taxon>Eukaryota</taxon>
        <taxon>Fungi</taxon>
        <taxon>Dikarya</taxon>
        <taxon>Basidiomycota</taxon>
        <taxon>Agaricomycotina</taxon>
        <taxon>Agaricomycetes</taxon>
        <taxon>Polyporales</taxon>
        <taxon>Rhodofomes</taxon>
    </lineage>
</organism>
<keyword evidence="2" id="KW-0378">Hydrolase</keyword>
<dbReference type="PANTHER" id="PTHR42909:SF1">
    <property type="entry name" value="CARBOHYDRATE KINASE PFKB DOMAIN-CONTAINING PROTEIN"/>
    <property type="match status" value="1"/>
</dbReference>
<evidence type="ECO:0000256" key="1">
    <source>
        <dbReference type="ARBA" id="ARBA00022723"/>
    </source>
</evidence>
<evidence type="ECO:0000256" key="5">
    <source>
        <dbReference type="ARBA" id="ARBA00023295"/>
    </source>
</evidence>
<reference evidence="7 8" key="1">
    <citation type="journal article" date="2021" name="Environ. Microbiol.">
        <title>Gene family expansions and transcriptome signatures uncover fungal adaptations to wood decay.</title>
        <authorList>
            <person name="Hage H."/>
            <person name="Miyauchi S."/>
            <person name="Viragh M."/>
            <person name="Drula E."/>
            <person name="Min B."/>
            <person name="Chaduli D."/>
            <person name="Navarro D."/>
            <person name="Favel A."/>
            <person name="Norest M."/>
            <person name="Lesage-Meessen L."/>
            <person name="Balint B."/>
            <person name="Merenyi Z."/>
            <person name="de Eugenio L."/>
            <person name="Morin E."/>
            <person name="Martinez A.T."/>
            <person name="Baldrian P."/>
            <person name="Stursova M."/>
            <person name="Martinez M.J."/>
            <person name="Novotny C."/>
            <person name="Magnuson J.K."/>
            <person name="Spatafora J.W."/>
            <person name="Maurice S."/>
            <person name="Pangilinan J."/>
            <person name="Andreopoulos W."/>
            <person name="LaButti K."/>
            <person name="Hundley H."/>
            <person name="Na H."/>
            <person name="Kuo A."/>
            <person name="Barry K."/>
            <person name="Lipzen A."/>
            <person name="Henrissat B."/>
            <person name="Riley R."/>
            <person name="Ahrendt S."/>
            <person name="Nagy L.G."/>
            <person name="Grigoriev I.V."/>
            <person name="Martin F."/>
            <person name="Rosso M.N."/>
        </authorList>
    </citation>
    <scope>NUCLEOTIDE SEQUENCE [LARGE SCALE GENOMIC DNA]</scope>
    <source>
        <strain evidence="7 8">CIRM-BRFM 1785</strain>
    </source>
</reference>
<dbReference type="InterPro" id="IPR022830">
    <property type="entry name" value="Indigdn_synthA-like"/>
</dbReference>
<protein>
    <submittedName>
        <fullName evidence="7">Indigoidine synthase A-like protein</fullName>
    </submittedName>
</protein>
<accession>A0ABQ8KH92</accession>
<dbReference type="Gene3D" id="3.40.1790.10">
    <property type="entry name" value="Indigoidine synthase domain"/>
    <property type="match status" value="1"/>
</dbReference>
<dbReference type="PANTHER" id="PTHR42909">
    <property type="entry name" value="ZGC:136858"/>
    <property type="match status" value="1"/>
</dbReference>
<dbReference type="Gene3D" id="3.40.1190.20">
    <property type="match status" value="1"/>
</dbReference>
<dbReference type="SUPFAM" id="SSF110581">
    <property type="entry name" value="Indigoidine synthase A-like"/>
    <property type="match status" value="1"/>
</dbReference>
<gene>
    <name evidence="7" type="ORF">C8Q71DRAFT_857522</name>
</gene>
<dbReference type="Proteomes" id="UP000814176">
    <property type="component" value="Unassembled WGS sequence"/>
</dbReference>
<evidence type="ECO:0000259" key="6">
    <source>
        <dbReference type="Pfam" id="PF00294"/>
    </source>
</evidence>
<keyword evidence="5" id="KW-0326">Glycosidase</keyword>
<dbReference type="RefSeq" id="XP_047779374.1">
    <property type="nucleotide sequence ID" value="XM_047927419.1"/>
</dbReference>
<evidence type="ECO:0000313" key="7">
    <source>
        <dbReference type="EMBL" id="KAH9837205.1"/>
    </source>
</evidence>
<sequence>MKRIPVRRTQPRWRTSPARPFTSLQTLEALRSTGAPVDVHPEVQDALAGKKPVVALETTIITHGMPQPVNLQTARSVESIVRTTGAIPATIGIIEGRVKIGLEPSELEHLADVKSNPSVVKVSRRDIGPAIATKRDGGTTCSATLIFAALAGIKVFATGGLGGVHRGGESSMDVSADLHELTRCPVGLVSAGVKSILDIGRTLEYLETLGVPVVSYAKTDDFPAFYSRRSGFKSPWRVDDPTTAARVLYTQDQLGMKTGVLFGVPIPEQYQAIGEKLQESVEQAVRESEGNGVSKLGKEATPWLLKRVGELTAGKSLTSNVALIENTALVGGQIAVAYAELANQKLHDSGKAYAVPAPQAAALAAAKPTDLPNSSQAPEAALVVFGCAAVDITAQADPSLANTSVAVHSTVPGSVSLTLGGVGRNLAEAAHRVLESQSPDGAKDVVLVSAVGNDAFGRLLVNETEGMGMRTDGLITLDGARSAICNMVLDSTGGLTTGVADTDITLSLDREATREAVRKHRPRIVAIDGNLSPETVTTLVDTCRQDGIATFYEPTSVPKSTNIFPAIAASLGRVDSTSSVISYAAPNSLELARMYEEAVAGKLELTAQSHWWKVVDDMAIGSEFRMDLQHLARLDACIHDRAKGTLSFLVDKGIAQMAIHLLPFFQHLIIKCGDRGVLTVFRITGEQAQSSPWMQERTNVHKRCVISKGREGSGVTVMKHYPALIVPSEKIINVTGAGDSFVGTMLATLVHKPSVFHHPDSLDELVAQAQKAAVLTLQSQHAVSHLLSKLYSTHLPALM</sequence>
<feature type="domain" description="Carbohydrate kinase PfkB" evidence="6">
    <location>
        <begin position="389"/>
        <end position="598"/>
    </location>
</feature>
<evidence type="ECO:0000313" key="8">
    <source>
        <dbReference type="Proteomes" id="UP000814176"/>
    </source>
</evidence>
<dbReference type="Pfam" id="PF04227">
    <property type="entry name" value="Indigoidine_A"/>
    <property type="match status" value="1"/>
</dbReference>
<keyword evidence="8" id="KW-1185">Reference proteome</keyword>
<name>A0ABQ8KH92_9APHY</name>
<feature type="domain" description="Carbohydrate kinase PfkB" evidence="6">
    <location>
        <begin position="692"/>
        <end position="783"/>
    </location>
</feature>
<dbReference type="InterPro" id="IPR029056">
    <property type="entry name" value="Ribokinase-like"/>
</dbReference>
<dbReference type="HAMAP" id="MF_01876">
    <property type="entry name" value="PsiMP_glycosidase"/>
    <property type="match status" value="1"/>
</dbReference>
<dbReference type="GeneID" id="72008151"/>
<dbReference type="InterPro" id="IPR007342">
    <property type="entry name" value="PsuG"/>
</dbReference>
<evidence type="ECO:0000256" key="3">
    <source>
        <dbReference type="ARBA" id="ARBA00023211"/>
    </source>
</evidence>
<dbReference type="InterPro" id="IPR011611">
    <property type="entry name" value="PfkB_dom"/>
</dbReference>